<dbReference type="EMBL" id="CM046394">
    <property type="protein sequence ID" value="KAI8548646.1"/>
    <property type="molecule type" value="Genomic_DNA"/>
</dbReference>
<organism evidence="1 2">
    <name type="scientific">Rhododendron molle</name>
    <name type="common">Chinese azalea</name>
    <name type="synonym">Azalea mollis</name>
    <dbReference type="NCBI Taxonomy" id="49168"/>
    <lineage>
        <taxon>Eukaryota</taxon>
        <taxon>Viridiplantae</taxon>
        <taxon>Streptophyta</taxon>
        <taxon>Embryophyta</taxon>
        <taxon>Tracheophyta</taxon>
        <taxon>Spermatophyta</taxon>
        <taxon>Magnoliopsida</taxon>
        <taxon>eudicotyledons</taxon>
        <taxon>Gunneridae</taxon>
        <taxon>Pentapetalae</taxon>
        <taxon>asterids</taxon>
        <taxon>Ericales</taxon>
        <taxon>Ericaceae</taxon>
        <taxon>Ericoideae</taxon>
        <taxon>Rhodoreae</taxon>
        <taxon>Rhododendron</taxon>
    </lineage>
</organism>
<gene>
    <name evidence="1" type="ORF">RHMOL_Rhmol07G0290300</name>
</gene>
<dbReference type="Proteomes" id="UP001062846">
    <property type="component" value="Chromosome 7"/>
</dbReference>
<evidence type="ECO:0000313" key="2">
    <source>
        <dbReference type="Proteomes" id="UP001062846"/>
    </source>
</evidence>
<protein>
    <submittedName>
        <fullName evidence="1">Uncharacterized protein</fullName>
    </submittedName>
</protein>
<keyword evidence="2" id="KW-1185">Reference proteome</keyword>
<proteinExistence type="predicted"/>
<name>A0ACC0N708_RHOML</name>
<comment type="caution">
    <text evidence="1">The sequence shown here is derived from an EMBL/GenBank/DDBJ whole genome shotgun (WGS) entry which is preliminary data.</text>
</comment>
<reference evidence="1" key="1">
    <citation type="submission" date="2022-02" db="EMBL/GenBank/DDBJ databases">
        <title>Plant Genome Project.</title>
        <authorList>
            <person name="Zhang R.-G."/>
        </authorList>
    </citation>
    <scope>NUCLEOTIDE SEQUENCE</scope>
    <source>
        <strain evidence="1">AT1</strain>
    </source>
</reference>
<accession>A0ACC0N708</accession>
<evidence type="ECO:0000313" key="1">
    <source>
        <dbReference type="EMBL" id="KAI8548646.1"/>
    </source>
</evidence>
<sequence length="263" mass="30870">MVDWSSLVWHKKQVPMWSFILWVAILGRLSTKGRLRAWGILMDAGCFLCLGGVEDHDYLFFDCSFANMVWMAVKRYCGFGHTSRTLQPELQWGIRKCVDQSMREAYDRQQLIQKHPLVDIRARYSNMMQQGFLDRSRGLYKRPLSAGLEVRLKSICTDDLSDYGHKSEGESESHFLSEYETLEPELQWGIRKCVDQSMRSAIYMLCLAVTIYHLWRERNFRIFQHEGMDTNAATKKVWEEVRACACSWRNLPRSTRKLELCSN</sequence>